<evidence type="ECO:0000313" key="1">
    <source>
        <dbReference type="EMBL" id="SVC61619.1"/>
    </source>
</evidence>
<accession>A0A382NK92</accession>
<sequence length="135" mass="15429">MHQEQIDHIVENRRGRFPILECQERFFGEFNQAPQPITYDELMRENFENTAAPLPVNFDDTMGQCGTDALAYYLPFHGNANWGIYILDAGVDILAEELVRISRVNLPGGNNLVLSRPDAEYLAKHNLLLHELGHH</sequence>
<proteinExistence type="predicted"/>
<name>A0A382NK92_9ZZZZ</name>
<protein>
    <submittedName>
        <fullName evidence="1">Uncharacterized protein</fullName>
    </submittedName>
</protein>
<feature type="non-terminal residue" evidence="1">
    <location>
        <position position="135"/>
    </location>
</feature>
<reference evidence="1" key="1">
    <citation type="submission" date="2018-05" db="EMBL/GenBank/DDBJ databases">
        <authorList>
            <person name="Lanie J.A."/>
            <person name="Ng W.-L."/>
            <person name="Kazmierczak K.M."/>
            <person name="Andrzejewski T.M."/>
            <person name="Davidsen T.M."/>
            <person name="Wayne K.J."/>
            <person name="Tettelin H."/>
            <person name="Glass J.I."/>
            <person name="Rusch D."/>
            <person name="Podicherti R."/>
            <person name="Tsui H.-C.T."/>
            <person name="Winkler M.E."/>
        </authorList>
    </citation>
    <scope>NUCLEOTIDE SEQUENCE</scope>
</reference>
<gene>
    <name evidence="1" type="ORF">METZ01_LOCUS314473</name>
</gene>
<dbReference type="EMBL" id="UINC01101081">
    <property type="protein sequence ID" value="SVC61619.1"/>
    <property type="molecule type" value="Genomic_DNA"/>
</dbReference>
<organism evidence="1">
    <name type="scientific">marine metagenome</name>
    <dbReference type="NCBI Taxonomy" id="408172"/>
    <lineage>
        <taxon>unclassified sequences</taxon>
        <taxon>metagenomes</taxon>
        <taxon>ecological metagenomes</taxon>
    </lineage>
</organism>
<dbReference type="AlphaFoldDB" id="A0A382NK92"/>